<evidence type="ECO:0000313" key="1">
    <source>
        <dbReference type="EMBL" id="MBD7910108.1"/>
    </source>
</evidence>
<sequence>MSILKKVGNKVAEGMYDAAMSQFEKKADNIDCLFFVYYEPEFMQELIQEEE</sequence>
<dbReference type="EMBL" id="JACSRA010000002">
    <property type="protein sequence ID" value="MBD7910108.1"/>
    <property type="molecule type" value="Genomic_DNA"/>
</dbReference>
<evidence type="ECO:0008006" key="3">
    <source>
        <dbReference type="Google" id="ProtNLM"/>
    </source>
</evidence>
<accession>A0ABR8PPL7</accession>
<gene>
    <name evidence="1" type="ORF">H9661_01950</name>
</gene>
<dbReference type="RefSeq" id="WP_185966680.1">
    <property type="nucleotide sequence ID" value="NZ_JACSRA010000002.1"/>
</dbReference>
<dbReference type="Proteomes" id="UP000627781">
    <property type="component" value="Unassembled WGS sequence"/>
</dbReference>
<organism evidence="1 2">
    <name type="scientific">Clostridium cibarium</name>
    <dbReference type="NCBI Taxonomy" id="2762247"/>
    <lineage>
        <taxon>Bacteria</taxon>
        <taxon>Bacillati</taxon>
        <taxon>Bacillota</taxon>
        <taxon>Clostridia</taxon>
        <taxon>Eubacteriales</taxon>
        <taxon>Clostridiaceae</taxon>
        <taxon>Clostridium</taxon>
    </lineage>
</organism>
<protein>
    <recommendedName>
        <fullName evidence="3">Cyclic lactone autoinducer peptide</fullName>
    </recommendedName>
</protein>
<evidence type="ECO:0000313" key="2">
    <source>
        <dbReference type="Proteomes" id="UP000627781"/>
    </source>
</evidence>
<proteinExistence type="predicted"/>
<reference evidence="1 2" key="1">
    <citation type="submission" date="2020-08" db="EMBL/GenBank/DDBJ databases">
        <title>A Genomic Blueprint of the Chicken Gut Microbiome.</title>
        <authorList>
            <person name="Gilroy R."/>
            <person name="Ravi A."/>
            <person name="Getino M."/>
            <person name="Pursley I."/>
            <person name="Horton D.L."/>
            <person name="Alikhan N.-F."/>
            <person name="Baker D."/>
            <person name="Gharbi K."/>
            <person name="Hall N."/>
            <person name="Watson M."/>
            <person name="Adriaenssens E.M."/>
            <person name="Foster-Nyarko E."/>
            <person name="Jarju S."/>
            <person name="Secka A."/>
            <person name="Antonio M."/>
            <person name="Oren A."/>
            <person name="Chaudhuri R."/>
            <person name="La Ragione R.M."/>
            <person name="Hildebrand F."/>
            <person name="Pallen M.J."/>
        </authorList>
    </citation>
    <scope>NUCLEOTIDE SEQUENCE [LARGE SCALE GENOMIC DNA]</scope>
    <source>
        <strain evidence="1 2">Sa3CVN1</strain>
    </source>
</reference>
<name>A0ABR8PPL7_9CLOT</name>
<keyword evidence="2" id="KW-1185">Reference proteome</keyword>
<comment type="caution">
    <text evidence="1">The sequence shown here is derived from an EMBL/GenBank/DDBJ whole genome shotgun (WGS) entry which is preliminary data.</text>
</comment>